<organism evidence="2 3">
    <name type="scientific">Pseudomonas phage nickie</name>
    <dbReference type="NCBI Taxonomy" id="2048977"/>
    <lineage>
        <taxon>Viruses</taxon>
        <taxon>Duplodnaviria</taxon>
        <taxon>Heunggongvirae</taxon>
        <taxon>Uroviricota</taxon>
        <taxon>Caudoviricetes</taxon>
        <taxon>Nickievirus</taxon>
        <taxon>Nickievirus nickie</taxon>
    </lineage>
</organism>
<evidence type="ECO:0000313" key="2">
    <source>
        <dbReference type="EMBL" id="ATW57939.1"/>
    </source>
</evidence>
<evidence type="ECO:0000313" key="3">
    <source>
        <dbReference type="Proteomes" id="UP000241592"/>
    </source>
</evidence>
<keyword evidence="3" id="KW-1185">Reference proteome</keyword>
<gene>
    <name evidence="2" type="ORF">CNR34_00006</name>
</gene>
<feature type="compositionally biased region" description="Basic and acidic residues" evidence="1">
    <location>
        <begin position="17"/>
        <end position="53"/>
    </location>
</feature>
<protein>
    <submittedName>
        <fullName evidence="2">Uncharacterized protein</fullName>
    </submittedName>
</protein>
<dbReference type="Proteomes" id="UP000241592">
    <property type="component" value="Segment"/>
</dbReference>
<feature type="region of interest" description="Disordered" evidence="1">
    <location>
        <begin position="1"/>
        <end position="53"/>
    </location>
</feature>
<dbReference type="EMBL" id="MG018927">
    <property type="protein sequence ID" value="ATW57939.1"/>
    <property type="molecule type" value="Genomic_DNA"/>
</dbReference>
<proteinExistence type="predicted"/>
<evidence type="ECO:0000256" key="1">
    <source>
        <dbReference type="SAM" id="MobiDB-lite"/>
    </source>
</evidence>
<reference evidence="2 3" key="1">
    <citation type="submission" date="2017-09" db="EMBL/GenBank/DDBJ databases">
        <authorList>
            <person name="Ehlers B."/>
            <person name="Leendertz F.H."/>
        </authorList>
    </citation>
    <scope>NUCLEOTIDE SEQUENCE [LARGE SCALE GENOMIC DNA]</scope>
</reference>
<name>A0A2H4P6Y8_9CAUD</name>
<sequence length="53" mass="6441">MSFRDDKPDTPVSQALERIKQRKEAERAEQRRPMNPDRDLSWENTNFKDYDND</sequence>
<accession>A0A2H4P6Y8</accession>